<dbReference type="VEuPathDB" id="MicrosporidiaDB:AAJ76_600075907"/>
<proteinExistence type="predicted"/>
<accession>A0A0F9ZFH2</accession>
<keyword evidence="2" id="KW-1185">Reference proteome</keyword>
<protein>
    <submittedName>
        <fullName evidence="1">Uncharacterized protein</fullName>
    </submittedName>
</protein>
<sequence length="117" mass="13966">MQNDTLQNEINELIKNIKGRKMVNKFDTKICETQNIDKLEFKINNLLKLYNIKIECNKLTSIEDIENEISNIFRTKKIKDKSLEKCYTKLYGFYTNRKAVVKWDANKIDEFFSSLMK</sequence>
<organism evidence="1 2">
    <name type="scientific">Vairimorpha ceranae</name>
    <dbReference type="NCBI Taxonomy" id="40302"/>
    <lineage>
        <taxon>Eukaryota</taxon>
        <taxon>Fungi</taxon>
        <taxon>Fungi incertae sedis</taxon>
        <taxon>Microsporidia</taxon>
        <taxon>Nosematidae</taxon>
        <taxon>Vairimorpha</taxon>
    </lineage>
</organism>
<dbReference type="VEuPathDB" id="MicrosporidiaDB:G9O61_00g017960"/>
<reference evidence="1 2" key="1">
    <citation type="journal article" date="2015" name="Environ. Microbiol.">
        <title>Genome analyses suggest the presence of polyploidy and recent human-driven expansions in eight global populations of the honeybee pathogen Nosema ceranae.</title>
        <authorList>
            <person name="Pelin A."/>
            <person name="Selman M."/>
            <person name="Aris-Brosou S."/>
            <person name="Farinelli L."/>
            <person name="Corradi N."/>
        </authorList>
    </citation>
    <scope>NUCLEOTIDE SEQUENCE [LARGE SCALE GENOMIC DNA]</scope>
    <source>
        <strain evidence="1 2">PA08 1199</strain>
    </source>
</reference>
<evidence type="ECO:0000313" key="2">
    <source>
        <dbReference type="Proteomes" id="UP000034350"/>
    </source>
</evidence>
<dbReference type="Proteomes" id="UP000034350">
    <property type="component" value="Unassembled WGS sequence"/>
</dbReference>
<comment type="caution">
    <text evidence="1">The sequence shown here is derived from an EMBL/GenBank/DDBJ whole genome shotgun (WGS) entry which is preliminary data.</text>
</comment>
<dbReference type="RefSeq" id="XP_024331901.1">
    <property type="nucleotide sequence ID" value="XM_024476119.1"/>
</dbReference>
<name>A0A0F9ZFH2_9MICR</name>
<dbReference type="EMBL" id="JPQZ01000006">
    <property type="protein sequence ID" value="KKO76159.1"/>
    <property type="molecule type" value="Genomic_DNA"/>
</dbReference>
<dbReference type="AlphaFoldDB" id="A0A0F9ZFH2"/>
<dbReference type="GeneID" id="36321069"/>
<gene>
    <name evidence="1" type="ORF">AAJ76_600075907</name>
</gene>
<evidence type="ECO:0000313" key="1">
    <source>
        <dbReference type="EMBL" id="KKO76159.1"/>
    </source>
</evidence>